<dbReference type="Proteomes" id="UP000186922">
    <property type="component" value="Unassembled WGS sequence"/>
</dbReference>
<dbReference type="EMBL" id="BDGG01000006">
    <property type="protein sequence ID" value="GAV00239.1"/>
    <property type="molecule type" value="Genomic_DNA"/>
</dbReference>
<proteinExistence type="predicted"/>
<accession>A0A1D1VNY8</accession>
<comment type="caution">
    <text evidence="1">The sequence shown here is derived from an EMBL/GenBank/DDBJ whole genome shotgun (WGS) entry which is preliminary data.</text>
</comment>
<organism evidence="1 2">
    <name type="scientific">Ramazzottius varieornatus</name>
    <name type="common">Water bear</name>
    <name type="synonym">Tardigrade</name>
    <dbReference type="NCBI Taxonomy" id="947166"/>
    <lineage>
        <taxon>Eukaryota</taxon>
        <taxon>Metazoa</taxon>
        <taxon>Ecdysozoa</taxon>
        <taxon>Tardigrada</taxon>
        <taxon>Eutardigrada</taxon>
        <taxon>Parachela</taxon>
        <taxon>Hypsibioidea</taxon>
        <taxon>Ramazzottiidae</taxon>
        <taxon>Ramazzottius</taxon>
    </lineage>
</organism>
<dbReference type="AlphaFoldDB" id="A0A1D1VNY8"/>
<gene>
    <name evidence="1" type="primary">RvY_11121-1</name>
    <name evidence="1" type="synonym">RvY_11121.1</name>
    <name evidence="1" type="ORF">RvY_11121</name>
</gene>
<name>A0A1D1VNY8_RAMVA</name>
<sequence>MLIESFNKELAKLVDETNGRGSSVHLKYVGPNAGSYYRRNQADDDTQTQRRPRERFDTVISEFLEDCSTKTNGSENIQYGDAPCGEKVLGDDDARIIVQSVNI</sequence>
<evidence type="ECO:0000313" key="2">
    <source>
        <dbReference type="Proteomes" id="UP000186922"/>
    </source>
</evidence>
<evidence type="ECO:0000313" key="1">
    <source>
        <dbReference type="EMBL" id="GAV00239.1"/>
    </source>
</evidence>
<keyword evidence="2" id="KW-1185">Reference proteome</keyword>
<reference evidence="1 2" key="1">
    <citation type="journal article" date="2016" name="Nat. Commun.">
        <title>Extremotolerant tardigrade genome and improved radiotolerance of human cultured cells by tardigrade-unique protein.</title>
        <authorList>
            <person name="Hashimoto T."/>
            <person name="Horikawa D.D."/>
            <person name="Saito Y."/>
            <person name="Kuwahara H."/>
            <person name="Kozuka-Hata H."/>
            <person name="Shin-I T."/>
            <person name="Minakuchi Y."/>
            <person name="Ohishi K."/>
            <person name="Motoyama A."/>
            <person name="Aizu T."/>
            <person name="Enomoto A."/>
            <person name="Kondo K."/>
            <person name="Tanaka S."/>
            <person name="Hara Y."/>
            <person name="Koshikawa S."/>
            <person name="Sagara H."/>
            <person name="Miura T."/>
            <person name="Yokobori S."/>
            <person name="Miyagawa K."/>
            <person name="Suzuki Y."/>
            <person name="Kubo T."/>
            <person name="Oyama M."/>
            <person name="Kohara Y."/>
            <person name="Fujiyama A."/>
            <person name="Arakawa K."/>
            <person name="Katayama T."/>
            <person name="Toyoda A."/>
            <person name="Kunieda T."/>
        </authorList>
    </citation>
    <scope>NUCLEOTIDE SEQUENCE [LARGE SCALE GENOMIC DNA]</scope>
    <source>
        <strain evidence="1 2">YOKOZUNA-1</strain>
    </source>
</reference>
<protein>
    <submittedName>
        <fullName evidence="1">Uncharacterized protein</fullName>
    </submittedName>
</protein>